<feature type="compositionally biased region" description="Polar residues" evidence="4">
    <location>
        <begin position="960"/>
        <end position="973"/>
    </location>
</feature>
<protein>
    <recommendedName>
        <fullName evidence="5">Xylanolytic transcriptional activator regulatory domain-containing protein</fullName>
    </recommendedName>
</protein>
<evidence type="ECO:0000313" key="6">
    <source>
        <dbReference type="EMBL" id="PWN93711.1"/>
    </source>
</evidence>
<dbReference type="Pfam" id="PF04082">
    <property type="entry name" value="Fungal_trans"/>
    <property type="match status" value="1"/>
</dbReference>
<gene>
    <name evidence="6" type="ORF">FA10DRAFT_283339</name>
</gene>
<feature type="region of interest" description="Disordered" evidence="4">
    <location>
        <begin position="791"/>
        <end position="854"/>
    </location>
</feature>
<evidence type="ECO:0000313" key="7">
    <source>
        <dbReference type="Proteomes" id="UP000245768"/>
    </source>
</evidence>
<evidence type="ECO:0000256" key="1">
    <source>
        <dbReference type="ARBA" id="ARBA00004123"/>
    </source>
</evidence>
<name>A0A316YX13_9BASI</name>
<dbReference type="GO" id="GO:0006351">
    <property type="term" value="P:DNA-templated transcription"/>
    <property type="evidence" value="ECO:0007669"/>
    <property type="project" value="InterPro"/>
</dbReference>
<dbReference type="GO" id="GO:0003677">
    <property type="term" value="F:DNA binding"/>
    <property type="evidence" value="ECO:0007669"/>
    <property type="project" value="InterPro"/>
</dbReference>
<proteinExistence type="predicted"/>
<feature type="region of interest" description="Disordered" evidence="4">
    <location>
        <begin position="937"/>
        <end position="976"/>
    </location>
</feature>
<dbReference type="RefSeq" id="XP_025380909.1">
    <property type="nucleotide sequence ID" value="XM_025523833.1"/>
</dbReference>
<evidence type="ECO:0000259" key="5">
    <source>
        <dbReference type="SMART" id="SM00906"/>
    </source>
</evidence>
<dbReference type="PANTHER" id="PTHR31001">
    <property type="entry name" value="UNCHARACTERIZED TRANSCRIPTIONAL REGULATORY PROTEIN"/>
    <property type="match status" value="1"/>
</dbReference>
<evidence type="ECO:0000256" key="4">
    <source>
        <dbReference type="SAM" id="MobiDB-lite"/>
    </source>
</evidence>
<keyword evidence="2" id="KW-0539">Nucleus</keyword>
<dbReference type="InParanoid" id="A0A316YX13"/>
<dbReference type="OrthoDB" id="3364175at2759"/>
<feature type="region of interest" description="Disordered" evidence="4">
    <location>
        <begin position="34"/>
        <end position="109"/>
    </location>
</feature>
<dbReference type="CDD" id="cd12148">
    <property type="entry name" value="fungal_TF_MHR"/>
    <property type="match status" value="1"/>
</dbReference>
<feature type="compositionally biased region" description="Low complexity" evidence="4">
    <location>
        <begin position="943"/>
        <end position="952"/>
    </location>
</feature>
<comment type="subcellular location">
    <subcellularLocation>
        <location evidence="1">Nucleus</location>
    </subcellularLocation>
</comment>
<dbReference type="FunCoup" id="A0A316YX13">
    <property type="interactions" value="139"/>
</dbReference>
<keyword evidence="7" id="KW-1185">Reference proteome</keyword>
<dbReference type="PANTHER" id="PTHR31001:SF87">
    <property type="entry name" value="COL-21"/>
    <property type="match status" value="1"/>
</dbReference>
<feature type="compositionally biased region" description="Low complexity" evidence="4">
    <location>
        <begin position="791"/>
        <end position="813"/>
    </location>
</feature>
<keyword evidence="3" id="KW-0175">Coiled coil</keyword>
<feature type="domain" description="Xylanolytic transcriptional activator regulatory" evidence="5">
    <location>
        <begin position="413"/>
        <end position="486"/>
    </location>
</feature>
<feature type="compositionally biased region" description="Low complexity" evidence="4">
    <location>
        <begin position="40"/>
        <end position="56"/>
    </location>
</feature>
<dbReference type="AlphaFoldDB" id="A0A316YX13"/>
<feature type="region of interest" description="Disordered" evidence="4">
    <location>
        <begin position="733"/>
        <end position="777"/>
    </location>
</feature>
<organism evidence="6 7">
    <name type="scientific">Acaromyces ingoldii</name>
    <dbReference type="NCBI Taxonomy" id="215250"/>
    <lineage>
        <taxon>Eukaryota</taxon>
        <taxon>Fungi</taxon>
        <taxon>Dikarya</taxon>
        <taxon>Basidiomycota</taxon>
        <taxon>Ustilaginomycotina</taxon>
        <taxon>Exobasidiomycetes</taxon>
        <taxon>Exobasidiales</taxon>
        <taxon>Cryptobasidiaceae</taxon>
        <taxon>Acaromyces</taxon>
    </lineage>
</organism>
<dbReference type="InterPro" id="IPR050613">
    <property type="entry name" value="Sec_Metabolite_Reg"/>
</dbReference>
<evidence type="ECO:0000256" key="3">
    <source>
        <dbReference type="SAM" id="Coils"/>
    </source>
</evidence>
<accession>A0A316YX13</accession>
<dbReference type="Proteomes" id="UP000245768">
    <property type="component" value="Unassembled WGS sequence"/>
</dbReference>
<feature type="compositionally biased region" description="Low complexity" evidence="4">
    <location>
        <begin position="832"/>
        <end position="848"/>
    </location>
</feature>
<dbReference type="SMART" id="SM00906">
    <property type="entry name" value="Fungal_trans"/>
    <property type="match status" value="1"/>
</dbReference>
<dbReference type="GO" id="GO:0005634">
    <property type="term" value="C:nucleus"/>
    <property type="evidence" value="ECO:0007669"/>
    <property type="project" value="UniProtKB-SubCell"/>
</dbReference>
<dbReference type="GO" id="GO:0008270">
    <property type="term" value="F:zinc ion binding"/>
    <property type="evidence" value="ECO:0007669"/>
    <property type="project" value="InterPro"/>
</dbReference>
<sequence length="1037" mass="111355">MSSHGGGGGDGGGPSCTRYPASATAVMVGARLPDADFPVSCGSRGGNAASGSSDSVAGGGSTGLVSNPASVIGDDEDDDVKESGRGSLSSKRQRSVTGESKNVSSLSSQCNRQTPCQHCIARKIPERCKTFQPGEDPNDLGARVSRLERMMQDNFGKIFCMLRPVAGAGIQERESLRQPQPPAQQDCHASSKSYLDSGHAHCSAQAREALDKGEEVTDRERFYPDQFTTPAPASSMKIDSLLDSISGTNQAVFTDPVRSIQSGTDLDAVMFEYGASESTSQPLLSALPPRELADVLFEHFVNDIIWLRQPIPPRTLKVKYDALWDSGPTLTASNINIYAVMMIVMAMSMLSVERPGMVPDDPRAIRLTARRLHYAGMRALLVSTMLGREDLDQVMAFALSGRFLVLDRRIIEAWTCVANAVKAGHSIGLHRDGSKLHLPPAEAEERRRVWSSLYFSERMLCMNLTRPTAIDESVCDVEAPSENDSDVLLPDAMRASTPPQLPPGVDRPTLMTYSKHRHRLALIMSRIVSAYQALDRPAHYTDITSIDRELLDFYESLPSYLQARITRDGKVEKDSSLDAAFPYIPVHRYLLGTEVCFVRCGLHRPYLLRSSGKQGERYMYSRKACVEAAHHDILLRQDFIMDLRAKFGEGCVPLAYSVHIGTAKWFNSLLICSIYVLMDPHADDAPTMQGHLERFLTFFEEKKRKLEARDEMKEREKQIIKLFLNRIDELRKKEAAKKGNNKRAPTEDHGTTRKTKRKSSGLKNETSTSSSTDEEGDAHATAGLLLGLQQQKVGGSSPPPASSRSSNKTSPNSGLRQSSGDWSPKSLPPYLQGQGVSSGSSVHSASPGTTNSSSDDAQAIFDAWYTAEFIAGGSVLDAAFGQHPPSFSGNPGNSAGGGSGAGGFKVSQAMPANAFEMMDIPSSNLINSTPAAMSPGAFPGNVSSSSSSFQSQKAAEGPALSTNPYTPASSTSMPGMPSWPEALAASSISAPAGVASATPGVVAAGAATAAGGQGASANDPASFDPNFWQHLINKISG</sequence>
<feature type="compositionally biased region" description="Polar residues" evidence="4">
    <location>
        <begin position="86"/>
        <end position="109"/>
    </location>
</feature>
<feature type="coiled-coil region" evidence="3">
    <location>
        <begin position="696"/>
        <end position="733"/>
    </location>
</feature>
<reference evidence="6 7" key="1">
    <citation type="journal article" date="2018" name="Mol. Biol. Evol.">
        <title>Broad Genomic Sampling Reveals a Smut Pathogenic Ancestry of the Fungal Clade Ustilaginomycotina.</title>
        <authorList>
            <person name="Kijpornyongpan T."/>
            <person name="Mondo S.J."/>
            <person name="Barry K."/>
            <person name="Sandor L."/>
            <person name="Lee J."/>
            <person name="Lipzen A."/>
            <person name="Pangilinan J."/>
            <person name="LaButti K."/>
            <person name="Hainaut M."/>
            <person name="Henrissat B."/>
            <person name="Grigoriev I.V."/>
            <person name="Spatafora J.W."/>
            <person name="Aime M.C."/>
        </authorList>
    </citation>
    <scope>NUCLEOTIDE SEQUENCE [LARGE SCALE GENOMIC DNA]</scope>
    <source>
        <strain evidence="6 7">MCA 4198</strain>
    </source>
</reference>
<dbReference type="STRING" id="215250.A0A316YX13"/>
<dbReference type="GeneID" id="37045749"/>
<dbReference type="InterPro" id="IPR007219">
    <property type="entry name" value="XnlR_reg_dom"/>
</dbReference>
<dbReference type="EMBL" id="KZ819634">
    <property type="protein sequence ID" value="PWN93711.1"/>
    <property type="molecule type" value="Genomic_DNA"/>
</dbReference>
<evidence type="ECO:0000256" key="2">
    <source>
        <dbReference type="ARBA" id="ARBA00023242"/>
    </source>
</evidence>